<sequence>MIGIIADTWGISFRRVAFLTEMGLRRIGYVSRVYEVRSPTILWGSFARIIIVGDTALLLKMGSHEVWAPYSEQRVWWADTPLEYGSIVTRRMVDFLNANYRVAAVSEYNARQYRELGVKVHGLIPRPVDIGAIARADRTVWRRKFGGEYILTIGSDTILLRDRYPRKGLDICDAAIGLIKGELKKRGIRTVAVTNWNMMNFDYVLQAGSLSDEEIYSLIVGAKLFIWCSRREGFGMPPLEAMAAGVPIVYSDAPAHNEFLVGYKVPPRAELEVTHRESGLPMIVYDFSAKHFADTILYALEDIENDMHLAYVEEGLERAKYFDVRNVAQMLIEI</sequence>
<dbReference type="GO" id="GO:0016757">
    <property type="term" value="F:glycosyltransferase activity"/>
    <property type="evidence" value="ECO:0007669"/>
    <property type="project" value="InterPro"/>
</dbReference>
<keyword evidence="4" id="KW-1185">Reference proteome</keyword>
<gene>
    <name evidence="3" type="primary">19-334</name>
</gene>
<reference evidence="3 4" key="1">
    <citation type="journal article" date="2012" name="Proc. Natl. Acad. Sci. U.S.A.">
        <title>Archaeal virus with exceptional virion architecture and the largest single-stranded DNA genome.</title>
        <authorList>
            <person name="Mochizuki T."/>
            <person name="Krupovic M."/>
            <person name="Pehau-Arnaudet G."/>
            <person name="Sako Y."/>
            <person name="Forterre P."/>
            <person name="Prangishvili D."/>
        </authorList>
    </citation>
    <scope>NUCLEOTIDE SEQUENCE [LARGE SCALE GENOMIC DNA]</scope>
</reference>
<evidence type="ECO:0000313" key="4">
    <source>
        <dbReference type="Proteomes" id="UP000003929"/>
    </source>
</evidence>
<dbReference type="Pfam" id="PF00534">
    <property type="entry name" value="Glycos_transf_1"/>
    <property type="match status" value="1"/>
</dbReference>
<dbReference type="Proteomes" id="UP000003929">
    <property type="component" value="Segment"/>
</dbReference>
<keyword evidence="1 3" id="KW-0808">Transferase</keyword>
<dbReference type="GeneID" id="40526245"/>
<accession>J7Q7I8</accession>
<dbReference type="Gene3D" id="3.40.50.2000">
    <property type="entry name" value="Glycogen Phosphorylase B"/>
    <property type="match status" value="1"/>
</dbReference>
<dbReference type="EMBL" id="HE681887">
    <property type="protein sequence ID" value="CCG27832.1"/>
    <property type="molecule type" value="Genomic_DNA"/>
</dbReference>
<evidence type="ECO:0000259" key="2">
    <source>
        <dbReference type="Pfam" id="PF00534"/>
    </source>
</evidence>
<dbReference type="SUPFAM" id="SSF53756">
    <property type="entry name" value="UDP-Glycosyltransferase/glycogen phosphorylase"/>
    <property type="match status" value="1"/>
</dbReference>
<protein>
    <submittedName>
        <fullName evidence="3">Putative glycosyltransferase</fullName>
    </submittedName>
</protein>
<dbReference type="PANTHER" id="PTHR46401">
    <property type="entry name" value="GLYCOSYLTRANSFERASE WBBK-RELATED"/>
    <property type="match status" value="1"/>
</dbReference>
<dbReference type="InterPro" id="IPR001296">
    <property type="entry name" value="Glyco_trans_1"/>
</dbReference>
<evidence type="ECO:0000256" key="1">
    <source>
        <dbReference type="ARBA" id="ARBA00022679"/>
    </source>
</evidence>
<evidence type="ECO:0000313" key="3">
    <source>
        <dbReference type="EMBL" id="CCG27832.1"/>
    </source>
</evidence>
<proteinExistence type="predicted"/>
<dbReference type="RefSeq" id="YP_009666064.1">
    <property type="nucleotide sequence ID" value="NC_043427.1"/>
</dbReference>
<organism evidence="3 4">
    <name type="scientific">Alphaspiravirus yamagawaense</name>
    <dbReference type="NCBI Taxonomy" id="1157339"/>
    <lineage>
        <taxon>Viruses</taxon>
        <taxon>Viruses incertae sedis</taxon>
        <taxon>Spiraviridae</taxon>
        <taxon>Alphaspiravirus</taxon>
    </lineage>
</organism>
<dbReference type="PANTHER" id="PTHR46401:SF2">
    <property type="entry name" value="GLYCOSYLTRANSFERASE WBBK-RELATED"/>
    <property type="match status" value="1"/>
</dbReference>
<dbReference type="KEGG" id="vg:40526245"/>
<feature type="domain" description="Glycosyl transferase family 1" evidence="2">
    <location>
        <begin position="207"/>
        <end position="264"/>
    </location>
</feature>
<name>J7Q7I8_9VIRU</name>